<dbReference type="GO" id="GO:0008270">
    <property type="term" value="F:zinc ion binding"/>
    <property type="evidence" value="ECO:0007669"/>
    <property type="project" value="InterPro"/>
</dbReference>
<dbReference type="GO" id="GO:0000981">
    <property type="term" value="F:DNA-binding transcription factor activity, RNA polymerase II-specific"/>
    <property type="evidence" value="ECO:0007669"/>
    <property type="project" value="InterPro"/>
</dbReference>
<feature type="compositionally biased region" description="Low complexity" evidence="2">
    <location>
        <begin position="91"/>
        <end position="109"/>
    </location>
</feature>
<evidence type="ECO:0000259" key="3">
    <source>
        <dbReference type="PROSITE" id="PS50048"/>
    </source>
</evidence>
<evidence type="ECO:0000256" key="2">
    <source>
        <dbReference type="SAM" id="MobiDB-lite"/>
    </source>
</evidence>
<protein>
    <recommendedName>
        <fullName evidence="3">Zn(2)-C6 fungal-type domain-containing protein</fullName>
    </recommendedName>
</protein>
<evidence type="ECO:0000313" key="5">
    <source>
        <dbReference type="Proteomes" id="UP001360560"/>
    </source>
</evidence>
<organism evidence="4 5">
    <name type="scientific">Saccharomycopsis crataegensis</name>
    <dbReference type="NCBI Taxonomy" id="43959"/>
    <lineage>
        <taxon>Eukaryota</taxon>
        <taxon>Fungi</taxon>
        <taxon>Dikarya</taxon>
        <taxon>Ascomycota</taxon>
        <taxon>Saccharomycotina</taxon>
        <taxon>Saccharomycetes</taxon>
        <taxon>Saccharomycopsidaceae</taxon>
        <taxon>Saccharomycopsis</taxon>
    </lineage>
</organism>
<feature type="domain" description="Zn(2)-C6 fungal-type" evidence="3">
    <location>
        <begin position="14"/>
        <end position="44"/>
    </location>
</feature>
<dbReference type="EMBL" id="BTFZ01000004">
    <property type="protein sequence ID" value="GMM35075.1"/>
    <property type="molecule type" value="Genomic_DNA"/>
</dbReference>
<dbReference type="InterPro" id="IPR036864">
    <property type="entry name" value="Zn2-C6_fun-type_DNA-bd_sf"/>
</dbReference>
<dbReference type="Gene3D" id="4.10.240.10">
    <property type="entry name" value="Zn(2)-C6 fungal-type DNA-binding domain"/>
    <property type="match status" value="1"/>
</dbReference>
<dbReference type="PROSITE" id="PS00463">
    <property type="entry name" value="ZN2_CY6_FUNGAL_1"/>
    <property type="match status" value="1"/>
</dbReference>
<dbReference type="CDD" id="cd00067">
    <property type="entry name" value="GAL4"/>
    <property type="match status" value="1"/>
</dbReference>
<dbReference type="AlphaFoldDB" id="A0AAV5QL46"/>
<proteinExistence type="predicted"/>
<sequence>MSDCKSKAKRSRSGCLSCRRRHKKCDETKPICKSCASRNAYCEWPIKGIFKQKNLSNKKKSSSFSTSKTPTTNYHQILNSELNNLLHTASDASTTNTNTAPSDPNNPNTGDTNYLPENSSSNIFDSLRKTPSSSTLALMDLLNNNPLENQNPRSHSISSTSPSLFSNIHPSFLSDSNSNSSSSSPTATSDFEEQSTKQTPSRVQISEDIILTNLQYSSTSLYFQPSPDHSYYATSHDILKDYLLANTVLNNRRLEITNEELLISKPKSEVSTSDFSSCTNIMLNEFNLHVKKDSWDIKCQKSKLLDLQKDYYKVLSNKTSKLFDFSPQPSYSNTDPENLDFSSLYSVLLSPQENNSSRPIIPISMKKKLVQTFNSSILPILEIPSDSKKMVSKIIWNALAESIDGNSNLNPSPSTSSTSSAPSNALPDGSMIICAVLAIASRVEDLHQISHFQTSQFQKGLNNEEHNPQIQLNKITLALYNKAIKLLIESMTIPQNTTSKEASVSPSITVTPSEKVQLLTTSLLLFIFQLLSCPSHEYPSRLNHVIQYMKSFGLHGFNNIDDSSIDKNSSSVTTQPIGSNIFNPKMSTRKLNATLSQLFWTFVHMDLHFAMCWQRKPYITSMEYLPKSFYDTLNENLKNSSSPLTSNDNLTKSVINSRNSNTMTIIKHFFLSYSTGSPSHCVNSTRVHSGLIDDDETYVSNYCGYLVYLAARVFELVYGSGLDKNKNKNRKKFKDDNSSNNFEANDISDDVQVENNSIMDDVSCFLHKGTDKTHQDMKIANYGCNSNSYIQEWQMLQYELDQWHQSRPEELQSVINDNGICHGDALIDVQDGGNGSYGVYNVNNGSTEGSAASRNPVIGGRSSSFSGTGKMNHSRIEVDVGTTWGLKFPMIVYQSFQSTVVNSIWHASQCVLWEGAPLPEKQSDNGDTNDSKQDEDPENSRIGDSFKIPPTNHHSVLSYSLPSQQHASLAILNATKVVGISLNDPNATSVSWNLGAISIASNVLKKYSGKRVSGIIWYYDSKEVVRKLWRGEVGHATNESNLDSNMNSECTGHCQLRGTGNAWPVRWKFGDL</sequence>
<dbReference type="Proteomes" id="UP001360560">
    <property type="component" value="Unassembled WGS sequence"/>
</dbReference>
<feature type="compositionally biased region" description="Basic and acidic residues" evidence="2">
    <location>
        <begin position="921"/>
        <end position="941"/>
    </location>
</feature>
<feature type="region of interest" description="Disordered" evidence="2">
    <location>
        <begin position="91"/>
        <end position="127"/>
    </location>
</feature>
<feature type="region of interest" description="Disordered" evidence="2">
    <location>
        <begin position="917"/>
        <end position="948"/>
    </location>
</feature>
<dbReference type="PROSITE" id="PS50048">
    <property type="entry name" value="ZN2_CY6_FUNGAL_2"/>
    <property type="match status" value="1"/>
</dbReference>
<accession>A0AAV5QL46</accession>
<dbReference type="PANTHER" id="PTHR37534">
    <property type="entry name" value="TRANSCRIPTIONAL ACTIVATOR PROTEIN UGA3"/>
    <property type="match status" value="1"/>
</dbReference>
<dbReference type="SUPFAM" id="SSF57701">
    <property type="entry name" value="Zn2/Cys6 DNA-binding domain"/>
    <property type="match status" value="1"/>
</dbReference>
<dbReference type="SMART" id="SM00066">
    <property type="entry name" value="GAL4"/>
    <property type="match status" value="1"/>
</dbReference>
<gene>
    <name evidence="4" type="ORF">DASC09_024000</name>
</gene>
<dbReference type="Pfam" id="PF00172">
    <property type="entry name" value="Zn_clus"/>
    <property type="match status" value="1"/>
</dbReference>
<evidence type="ECO:0000313" key="4">
    <source>
        <dbReference type="EMBL" id="GMM35075.1"/>
    </source>
</evidence>
<reference evidence="4 5" key="1">
    <citation type="journal article" date="2023" name="Elife">
        <title>Identification of key yeast species and microbe-microbe interactions impacting larval growth of Drosophila in the wild.</title>
        <authorList>
            <person name="Mure A."/>
            <person name="Sugiura Y."/>
            <person name="Maeda R."/>
            <person name="Honda K."/>
            <person name="Sakurai N."/>
            <person name="Takahashi Y."/>
            <person name="Watada M."/>
            <person name="Katoh T."/>
            <person name="Gotoh A."/>
            <person name="Gotoh Y."/>
            <person name="Taniguchi I."/>
            <person name="Nakamura K."/>
            <person name="Hayashi T."/>
            <person name="Katayama T."/>
            <person name="Uemura T."/>
            <person name="Hattori Y."/>
        </authorList>
    </citation>
    <scope>NUCLEOTIDE SEQUENCE [LARGE SCALE GENOMIC DNA]</scope>
    <source>
        <strain evidence="4 5">SC-9</strain>
    </source>
</reference>
<dbReference type="PANTHER" id="PTHR37534:SF46">
    <property type="entry name" value="ZN(II)2CYS6 TRANSCRIPTION FACTOR (EUROFUNG)"/>
    <property type="match status" value="1"/>
</dbReference>
<dbReference type="GeneID" id="90073054"/>
<comment type="caution">
    <text evidence="4">The sequence shown here is derived from an EMBL/GenBank/DDBJ whole genome shotgun (WGS) entry which is preliminary data.</text>
</comment>
<feature type="compositionally biased region" description="Low complexity" evidence="2">
    <location>
        <begin position="168"/>
        <end position="189"/>
    </location>
</feature>
<keyword evidence="5" id="KW-1185">Reference proteome</keyword>
<feature type="region of interest" description="Disordered" evidence="2">
    <location>
        <begin position="727"/>
        <end position="746"/>
    </location>
</feature>
<feature type="compositionally biased region" description="Polar residues" evidence="2">
    <location>
        <begin position="110"/>
        <end position="127"/>
    </location>
</feature>
<dbReference type="InterPro" id="IPR001138">
    <property type="entry name" value="Zn2Cys6_DnaBD"/>
</dbReference>
<keyword evidence="1" id="KW-0539">Nucleus</keyword>
<feature type="region of interest" description="Disordered" evidence="2">
    <location>
        <begin position="168"/>
        <end position="204"/>
    </location>
</feature>
<dbReference type="RefSeq" id="XP_064852075.1">
    <property type="nucleotide sequence ID" value="XM_064996003.1"/>
</dbReference>
<name>A0AAV5QL46_9ASCO</name>
<evidence type="ECO:0000256" key="1">
    <source>
        <dbReference type="ARBA" id="ARBA00023242"/>
    </source>
</evidence>